<evidence type="ECO:0000256" key="1">
    <source>
        <dbReference type="SAM" id="MobiDB-lite"/>
    </source>
</evidence>
<dbReference type="EMBL" id="VSSQ01034939">
    <property type="protein sequence ID" value="MPM87026.1"/>
    <property type="molecule type" value="Genomic_DNA"/>
</dbReference>
<feature type="region of interest" description="Disordered" evidence="1">
    <location>
        <begin position="22"/>
        <end position="80"/>
    </location>
</feature>
<feature type="region of interest" description="Disordered" evidence="1">
    <location>
        <begin position="183"/>
        <end position="213"/>
    </location>
</feature>
<name>A0A645DC53_9ZZZZ</name>
<accession>A0A645DC53</accession>
<gene>
    <name evidence="2" type="ORF">SDC9_134119</name>
</gene>
<dbReference type="AlphaFoldDB" id="A0A645DC53"/>
<proteinExistence type="predicted"/>
<sequence>MRGEPHRFERTLAVLRQLRSALAPRRQPQSDVSAGETHRRTRRTLRRTHPKMGRGERVVHLPSPPRSGDRRRRRPAGLRLPGVQNGREVFAVRRRTPLQRRQRNFLRRIRLREFPGVPAGRPPAAPGGETGRAGNSVPHVWRAGEAGRTGSPELFRSGVSAAGDGPARHAEPAAAYFGNLAADLSGTAPRTGGRASGAMPAEFLPDLVQPAEL</sequence>
<feature type="compositionally biased region" description="Basic residues" evidence="1">
    <location>
        <begin position="39"/>
        <end position="52"/>
    </location>
</feature>
<comment type="caution">
    <text evidence="2">The sequence shown here is derived from an EMBL/GenBank/DDBJ whole genome shotgun (WGS) entry which is preliminary data.</text>
</comment>
<organism evidence="2">
    <name type="scientific">bioreactor metagenome</name>
    <dbReference type="NCBI Taxonomy" id="1076179"/>
    <lineage>
        <taxon>unclassified sequences</taxon>
        <taxon>metagenomes</taxon>
        <taxon>ecological metagenomes</taxon>
    </lineage>
</organism>
<protein>
    <submittedName>
        <fullName evidence="2">Uncharacterized protein</fullName>
    </submittedName>
</protein>
<evidence type="ECO:0000313" key="2">
    <source>
        <dbReference type="EMBL" id="MPM87026.1"/>
    </source>
</evidence>
<reference evidence="2" key="1">
    <citation type="submission" date="2019-08" db="EMBL/GenBank/DDBJ databases">
        <authorList>
            <person name="Kucharzyk K."/>
            <person name="Murdoch R.W."/>
            <person name="Higgins S."/>
            <person name="Loffler F."/>
        </authorList>
    </citation>
    <scope>NUCLEOTIDE SEQUENCE</scope>
</reference>
<feature type="region of interest" description="Disordered" evidence="1">
    <location>
        <begin position="116"/>
        <end position="169"/>
    </location>
</feature>